<dbReference type="InterPro" id="IPR052929">
    <property type="entry name" value="RNase_H-like_EbsB-rel"/>
</dbReference>
<organism evidence="2 3">
    <name type="scientific">Erythroxylum novogranatense</name>
    <dbReference type="NCBI Taxonomy" id="1862640"/>
    <lineage>
        <taxon>Eukaryota</taxon>
        <taxon>Viridiplantae</taxon>
        <taxon>Streptophyta</taxon>
        <taxon>Embryophyta</taxon>
        <taxon>Tracheophyta</taxon>
        <taxon>Spermatophyta</taxon>
        <taxon>Magnoliopsida</taxon>
        <taxon>eudicotyledons</taxon>
        <taxon>Gunneridae</taxon>
        <taxon>Pentapetalae</taxon>
        <taxon>rosids</taxon>
        <taxon>fabids</taxon>
        <taxon>Malpighiales</taxon>
        <taxon>Erythroxylaceae</taxon>
        <taxon>Erythroxylum</taxon>
    </lineage>
</organism>
<dbReference type="InterPro" id="IPR002156">
    <property type="entry name" value="RNaseH_domain"/>
</dbReference>
<feature type="domain" description="RNase H type-1" evidence="1">
    <location>
        <begin position="32"/>
        <end position="152"/>
    </location>
</feature>
<name>A0AAV8SI53_9ROSI</name>
<dbReference type="SUPFAM" id="SSF53098">
    <property type="entry name" value="Ribonuclease H-like"/>
    <property type="match status" value="1"/>
</dbReference>
<dbReference type="InterPro" id="IPR012337">
    <property type="entry name" value="RNaseH-like_sf"/>
</dbReference>
<comment type="caution">
    <text evidence="2">The sequence shown here is derived from an EMBL/GenBank/DDBJ whole genome shotgun (WGS) entry which is preliminary data.</text>
</comment>
<protein>
    <recommendedName>
        <fullName evidence="1">RNase H type-1 domain-containing protein</fullName>
    </recommendedName>
</protein>
<dbReference type="EMBL" id="JAIWQS010000010">
    <property type="protein sequence ID" value="KAJ8751946.1"/>
    <property type="molecule type" value="Genomic_DNA"/>
</dbReference>
<gene>
    <name evidence="2" type="ORF">K2173_000692</name>
</gene>
<evidence type="ECO:0000313" key="2">
    <source>
        <dbReference type="EMBL" id="KAJ8751946.1"/>
    </source>
</evidence>
<dbReference type="Proteomes" id="UP001159364">
    <property type="component" value="Linkage Group LG10"/>
</dbReference>
<dbReference type="AlphaFoldDB" id="A0AAV8SI53"/>
<dbReference type="PANTHER" id="PTHR47074:SF61">
    <property type="entry name" value="RNASE H TYPE-1 DOMAIN-CONTAINING PROTEIN"/>
    <property type="match status" value="1"/>
</dbReference>
<dbReference type="PANTHER" id="PTHR47074">
    <property type="entry name" value="BNAC02G40300D PROTEIN"/>
    <property type="match status" value="1"/>
</dbReference>
<dbReference type="InterPro" id="IPR044730">
    <property type="entry name" value="RNase_H-like_dom_plant"/>
</dbReference>
<evidence type="ECO:0000259" key="1">
    <source>
        <dbReference type="Pfam" id="PF13456"/>
    </source>
</evidence>
<dbReference type="Pfam" id="PF13456">
    <property type="entry name" value="RVT_3"/>
    <property type="match status" value="1"/>
</dbReference>
<keyword evidence="3" id="KW-1185">Reference proteome</keyword>
<proteinExistence type="predicted"/>
<dbReference type="GO" id="GO:0003676">
    <property type="term" value="F:nucleic acid binding"/>
    <property type="evidence" value="ECO:0007669"/>
    <property type="project" value="InterPro"/>
</dbReference>
<dbReference type="GO" id="GO:0004523">
    <property type="term" value="F:RNA-DNA hybrid ribonuclease activity"/>
    <property type="evidence" value="ECO:0007669"/>
    <property type="project" value="InterPro"/>
</dbReference>
<accession>A0AAV8SI53</accession>
<evidence type="ECO:0000313" key="3">
    <source>
        <dbReference type="Proteomes" id="UP001159364"/>
    </source>
</evidence>
<dbReference type="CDD" id="cd06222">
    <property type="entry name" value="RNase_H_like"/>
    <property type="match status" value="1"/>
</dbReference>
<reference evidence="2 3" key="1">
    <citation type="submission" date="2021-09" db="EMBL/GenBank/DDBJ databases">
        <title>Genomic insights and catalytic innovation underlie evolution of tropane alkaloids biosynthesis.</title>
        <authorList>
            <person name="Wang Y.-J."/>
            <person name="Tian T."/>
            <person name="Huang J.-P."/>
            <person name="Huang S.-X."/>
        </authorList>
    </citation>
    <scope>NUCLEOTIDE SEQUENCE [LARGE SCALE GENOMIC DNA]</scope>
    <source>
        <strain evidence="2">KIB-2018</strain>
        <tissue evidence="2">Leaf</tissue>
    </source>
</reference>
<dbReference type="Gene3D" id="3.30.420.10">
    <property type="entry name" value="Ribonuclease H-like superfamily/Ribonuclease H"/>
    <property type="match status" value="1"/>
</dbReference>
<sequence>MQVLLSEGSTVNRAQTHKAKWKPPVNDKVKINFDSAYDSNNKTATSGILIRGSDGEVLGSGITKHCYVQDLFVGEALAAVAALKFRYESLFRSIELEGDNLTVIKKLKLGQIDKSKISPIISDGLQMAKNFLSCDFLHVRREANRAAHLIARAGINLHEDGFFMEEAPSEAAAVIIAEQRLREPP</sequence>
<dbReference type="InterPro" id="IPR036397">
    <property type="entry name" value="RNaseH_sf"/>
</dbReference>